<dbReference type="InterPro" id="IPR028082">
    <property type="entry name" value="Peripla_BP_I"/>
</dbReference>
<dbReference type="Gene3D" id="3.40.50.2300">
    <property type="match status" value="2"/>
</dbReference>
<sequence>MRKKSFLRLLVLVVFVSLLVVFSIGGCRVEEPVAEEPVAEEPVAEEPVAEEPVAEEPVAEEPVAEEPVAEEPDKKPISEITIGVVINTLRHPYYVQIVEGYEKVAADLGVNIIIKDPDQDASKQVAMIEELIETHNVDALCVDPCLPGALASIVEEASEMGIPLISGAGHIPGEVCFVGSDNYVGGRLAGAYAGEWLLNNVQDRIPVIGIVESTRYPIPNLRIPGYIEGVREFVPDAIIEIRDSEANKADAMTAMEGILTKYEHVDATFGINDPTSLGALAACEAKFGAENMVACGFDCDPDGIEALKDPDHPAFMADVAQYPELITRYMLVLAIRTIWEEEIPSRIWAPCKLATRDNIDDVLADVPECEYDIIK</sequence>
<dbReference type="Pfam" id="PF13407">
    <property type="entry name" value="Peripla_BP_4"/>
    <property type="match status" value="1"/>
</dbReference>
<dbReference type="InterPro" id="IPR025997">
    <property type="entry name" value="SBP_2_dom"/>
</dbReference>
<feature type="region of interest" description="Disordered" evidence="4">
    <location>
        <begin position="35"/>
        <end position="72"/>
    </location>
</feature>
<reference evidence="6" key="1">
    <citation type="journal article" date="2014" name="Front. Microbiol.">
        <title>High frequency of phylogenetically diverse reductive dehalogenase-homologous genes in deep subseafloor sedimentary metagenomes.</title>
        <authorList>
            <person name="Kawai M."/>
            <person name="Futagami T."/>
            <person name="Toyoda A."/>
            <person name="Takaki Y."/>
            <person name="Nishi S."/>
            <person name="Hori S."/>
            <person name="Arai W."/>
            <person name="Tsubouchi T."/>
            <person name="Morono Y."/>
            <person name="Uchiyama I."/>
            <person name="Ito T."/>
            <person name="Fujiyama A."/>
            <person name="Inagaki F."/>
            <person name="Takami H."/>
        </authorList>
    </citation>
    <scope>NUCLEOTIDE SEQUENCE</scope>
    <source>
        <strain evidence="6">Expedition CK06-06</strain>
    </source>
</reference>
<dbReference type="EMBL" id="BART01000235">
    <property type="protein sequence ID" value="GAG68360.1"/>
    <property type="molecule type" value="Genomic_DNA"/>
</dbReference>
<evidence type="ECO:0000259" key="5">
    <source>
        <dbReference type="Pfam" id="PF13407"/>
    </source>
</evidence>
<comment type="similarity">
    <text evidence="2">Belongs to the bacterial solute-binding protein 2 family.</text>
</comment>
<protein>
    <recommendedName>
        <fullName evidence="5">Periplasmic binding protein domain-containing protein</fullName>
    </recommendedName>
</protein>
<proteinExistence type="inferred from homology"/>
<evidence type="ECO:0000256" key="1">
    <source>
        <dbReference type="ARBA" id="ARBA00004196"/>
    </source>
</evidence>
<feature type="domain" description="Periplasmic binding protein" evidence="5">
    <location>
        <begin position="82"/>
        <end position="334"/>
    </location>
</feature>
<dbReference type="PROSITE" id="PS51257">
    <property type="entry name" value="PROKAR_LIPOPROTEIN"/>
    <property type="match status" value="1"/>
</dbReference>
<gene>
    <name evidence="6" type="ORF">S01H4_01324</name>
</gene>
<feature type="compositionally biased region" description="Acidic residues" evidence="4">
    <location>
        <begin position="35"/>
        <end position="70"/>
    </location>
</feature>
<evidence type="ECO:0000256" key="4">
    <source>
        <dbReference type="SAM" id="MobiDB-lite"/>
    </source>
</evidence>
<evidence type="ECO:0000256" key="3">
    <source>
        <dbReference type="ARBA" id="ARBA00022729"/>
    </source>
</evidence>
<dbReference type="GO" id="GO:0030313">
    <property type="term" value="C:cell envelope"/>
    <property type="evidence" value="ECO:0007669"/>
    <property type="project" value="UniProtKB-SubCell"/>
</dbReference>
<keyword evidence="3" id="KW-0732">Signal</keyword>
<dbReference type="AlphaFoldDB" id="X0ZFA9"/>
<dbReference type="PANTHER" id="PTHR46847">
    <property type="entry name" value="D-ALLOSE-BINDING PERIPLASMIC PROTEIN-RELATED"/>
    <property type="match status" value="1"/>
</dbReference>
<comment type="caution">
    <text evidence="6">The sequence shown here is derived from an EMBL/GenBank/DDBJ whole genome shotgun (WGS) entry which is preliminary data.</text>
</comment>
<dbReference type="CDD" id="cd01536">
    <property type="entry name" value="PBP1_ABC_sugar_binding-like"/>
    <property type="match status" value="1"/>
</dbReference>
<name>X0ZFA9_9ZZZZ</name>
<dbReference type="SUPFAM" id="SSF53822">
    <property type="entry name" value="Periplasmic binding protein-like I"/>
    <property type="match status" value="1"/>
</dbReference>
<dbReference type="GO" id="GO:0030246">
    <property type="term" value="F:carbohydrate binding"/>
    <property type="evidence" value="ECO:0007669"/>
    <property type="project" value="UniProtKB-ARBA"/>
</dbReference>
<accession>X0ZFA9</accession>
<comment type="subcellular location">
    <subcellularLocation>
        <location evidence="1">Cell envelope</location>
    </subcellularLocation>
</comment>
<dbReference type="PANTHER" id="PTHR46847:SF1">
    <property type="entry name" value="D-ALLOSE-BINDING PERIPLASMIC PROTEIN-RELATED"/>
    <property type="match status" value="1"/>
</dbReference>
<organism evidence="6">
    <name type="scientific">marine sediment metagenome</name>
    <dbReference type="NCBI Taxonomy" id="412755"/>
    <lineage>
        <taxon>unclassified sequences</taxon>
        <taxon>metagenomes</taxon>
        <taxon>ecological metagenomes</taxon>
    </lineage>
</organism>
<evidence type="ECO:0000313" key="6">
    <source>
        <dbReference type="EMBL" id="GAG68360.1"/>
    </source>
</evidence>
<evidence type="ECO:0000256" key="2">
    <source>
        <dbReference type="ARBA" id="ARBA00007639"/>
    </source>
</evidence>